<keyword evidence="6 15" id="KW-0812">Transmembrane</keyword>
<proteinExistence type="inferred from homology"/>
<evidence type="ECO:0000256" key="10">
    <source>
        <dbReference type="ARBA" id="ARBA00022989"/>
    </source>
</evidence>
<feature type="compositionally biased region" description="Polar residues" evidence="14">
    <location>
        <begin position="326"/>
        <end position="347"/>
    </location>
</feature>
<evidence type="ECO:0000313" key="18">
    <source>
        <dbReference type="WBParaSite" id="PSAMB.scaffold138size73596.g2582.t1"/>
    </source>
</evidence>
<keyword evidence="8" id="KW-0256">Endoplasmic reticulum</keyword>
<protein>
    <recommendedName>
        <fullName evidence="3">Store-operated calcium entry-associated regulatory factor</fullName>
    </recommendedName>
    <alternativeName>
        <fullName evidence="13">Transmembrane protein 66</fullName>
    </alternativeName>
</protein>
<accession>A0A914UZB8</accession>
<evidence type="ECO:0000256" key="7">
    <source>
        <dbReference type="ARBA" id="ARBA00022729"/>
    </source>
</evidence>
<organism evidence="17 18">
    <name type="scientific">Plectus sambesii</name>
    <dbReference type="NCBI Taxonomy" id="2011161"/>
    <lineage>
        <taxon>Eukaryota</taxon>
        <taxon>Metazoa</taxon>
        <taxon>Ecdysozoa</taxon>
        <taxon>Nematoda</taxon>
        <taxon>Chromadorea</taxon>
        <taxon>Plectida</taxon>
        <taxon>Plectina</taxon>
        <taxon>Plectoidea</taxon>
        <taxon>Plectidae</taxon>
        <taxon>Plectus</taxon>
    </lineage>
</organism>
<keyword evidence="7 16" id="KW-0732">Signal</keyword>
<dbReference type="WBParaSite" id="PSAMB.scaffold138size73596.g2582.t1">
    <property type="protein sequence ID" value="PSAMB.scaffold138size73596.g2582.t1"/>
    <property type="gene ID" value="PSAMB.scaffold138size73596.g2582"/>
</dbReference>
<evidence type="ECO:0000256" key="12">
    <source>
        <dbReference type="ARBA" id="ARBA00023136"/>
    </source>
</evidence>
<evidence type="ECO:0000256" key="8">
    <source>
        <dbReference type="ARBA" id="ARBA00022824"/>
    </source>
</evidence>
<evidence type="ECO:0000256" key="1">
    <source>
        <dbReference type="ARBA" id="ARBA00004115"/>
    </source>
</evidence>
<keyword evidence="17" id="KW-1185">Reference proteome</keyword>
<feature type="transmembrane region" description="Helical" evidence="15">
    <location>
        <begin position="172"/>
        <end position="191"/>
    </location>
</feature>
<evidence type="ECO:0000313" key="17">
    <source>
        <dbReference type="Proteomes" id="UP000887566"/>
    </source>
</evidence>
<feature type="compositionally biased region" description="Low complexity" evidence="14">
    <location>
        <begin position="136"/>
        <end position="149"/>
    </location>
</feature>
<evidence type="ECO:0000256" key="11">
    <source>
        <dbReference type="ARBA" id="ARBA00023065"/>
    </source>
</evidence>
<keyword evidence="9" id="KW-0106">Calcium</keyword>
<sequence length="384" mass="41151">MKTSILILPFLLYFCASLSFVSGSDKVRLRDIETLTLREGQWTAGRRSAPVLQVQCVGGSAAGTFQPKVVQCYNRGSDGTDIQWECKTDMSNDYRFGDIAVTCEGYSYPEDEYVLRGSCGLEYTLEYTEQGMRNRGQQPHQQQHHAGGAMPPPYGFKQSTQHTGTPHKKSDFGLSNILGLLIVGFVIYVIYTSCIGRHGDDHNARTMGPGGPGGYPGGPGGPGGYPGSGGPPPPGFRPDDYQAPPSYDDATGASGKSRTDSTHQRGAPNQGAPNRGPGFWTGLGVGGLAGYIFGNRRGGHGAGYQQRQYGYRQPNQFEQDTGFHDQPSTSSWFGGNRQDQPSTSSSWFGGGNRQSTTYTASPSSSSSSNTGTRTASGFGGTRRR</sequence>
<evidence type="ECO:0000256" key="3">
    <source>
        <dbReference type="ARBA" id="ARBA00016584"/>
    </source>
</evidence>
<keyword evidence="11" id="KW-0406">Ion transport</keyword>
<evidence type="ECO:0000256" key="6">
    <source>
        <dbReference type="ARBA" id="ARBA00022692"/>
    </source>
</evidence>
<feature type="region of interest" description="Disordered" evidence="14">
    <location>
        <begin position="205"/>
        <end position="278"/>
    </location>
</feature>
<keyword evidence="5" id="KW-0109">Calcium transport</keyword>
<keyword evidence="12 15" id="KW-0472">Membrane</keyword>
<dbReference type="Proteomes" id="UP000887566">
    <property type="component" value="Unplaced"/>
</dbReference>
<dbReference type="GO" id="GO:0005789">
    <property type="term" value="C:endoplasmic reticulum membrane"/>
    <property type="evidence" value="ECO:0007669"/>
    <property type="project" value="UniProtKB-SubCell"/>
</dbReference>
<keyword evidence="10 15" id="KW-1133">Transmembrane helix</keyword>
<dbReference type="PANTHER" id="PTHR15929">
    <property type="entry name" value="STORE-OPERATED CALCIUM ENTRY-ASSOCIATED REGULATORY FACTOR"/>
    <property type="match status" value="1"/>
</dbReference>
<feature type="compositionally biased region" description="Gly residues" evidence="14">
    <location>
        <begin position="208"/>
        <end position="228"/>
    </location>
</feature>
<dbReference type="GO" id="GO:0006816">
    <property type="term" value="P:calcium ion transport"/>
    <property type="evidence" value="ECO:0007669"/>
    <property type="project" value="UniProtKB-KW"/>
</dbReference>
<dbReference type="PANTHER" id="PTHR15929:SF0">
    <property type="entry name" value="STORE-OPERATED CALCIUM ENTRY-ASSOCIATED REGULATORY FACTOR"/>
    <property type="match status" value="1"/>
</dbReference>
<feature type="chain" id="PRO_5037755810" description="Store-operated calcium entry-associated regulatory factor" evidence="16">
    <location>
        <begin position="24"/>
        <end position="384"/>
    </location>
</feature>
<feature type="region of interest" description="Disordered" evidence="14">
    <location>
        <begin position="132"/>
        <end position="168"/>
    </location>
</feature>
<comment type="subcellular location">
    <subcellularLocation>
        <location evidence="1">Endoplasmic reticulum membrane</location>
        <topology evidence="1">Single-pass type I membrane protein</topology>
    </subcellularLocation>
</comment>
<evidence type="ECO:0000256" key="14">
    <source>
        <dbReference type="SAM" id="MobiDB-lite"/>
    </source>
</evidence>
<evidence type="ECO:0000256" key="13">
    <source>
        <dbReference type="ARBA" id="ARBA00031116"/>
    </source>
</evidence>
<feature type="compositionally biased region" description="Low complexity" evidence="14">
    <location>
        <begin position="355"/>
        <end position="376"/>
    </location>
</feature>
<dbReference type="InterPro" id="IPR009567">
    <property type="entry name" value="SARAF"/>
</dbReference>
<dbReference type="AlphaFoldDB" id="A0A914UZB8"/>
<keyword evidence="4" id="KW-0813">Transport</keyword>
<feature type="signal peptide" evidence="16">
    <location>
        <begin position="1"/>
        <end position="23"/>
    </location>
</feature>
<evidence type="ECO:0000256" key="5">
    <source>
        <dbReference type="ARBA" id="ARBA00022568"/>
    </source>
</evidence>
<comment type="similarity">
    <text evidence="2">Belongs to the SARAF family.</text>
</comment>
<feature type="region of interest" description="Disordered" evidence="14">
    <location>
        <begin position="317"/>
        <end position="384"/>
    </location>
</feature>
<evidence type="ECO:0000256" key="2">
    <source>
        <dbReference type="ARBA" id="ARBA00006833"/>
    </source>
</evidence>
<dbReference type="Pfam" id="PF06682">
    <property type="entry name" value="SARAF"/>
    <property type="match status" value="1"/>
</dbReference>
<name>A0A914UZB8_9BILA</name>
<evidence type="ECO:0000256" key="4">
    <source>
        <dbReference type="ARBA" id="ARBA00022448"/>
    </source>
</evidence>
<reference evidence="18" key="1">
    <citation type="submission" date="2022-11" db="UniProtKB">
        <authorList>
            <consortium name="WormBaseParasite"/>
        </authorList>
    </citation>
    <scope>IDENTIFICATION</scope>
</reference>
<evidence type="ECO:0000256" key="15">
    <source>
        <dbReference type="SAM" id="Phobius"/>
    </source>
</evidence>
<dbReference type="GO" id="GO:2001256">
    <property type="term" value="P:regulation of store-operated calcium entry"/>
    <property type="evidence" value="ECO:0007669"/>
    <property type="project" value="InterPro"/>
</dbReference>
<evidence type="ECO:0000256" key="16">
    <source>
        <dbReference type="SAM" id="SignalP"/>
    </source>
</evidence>
<evidence type="ECO:0000256" key="9">
    <source>
        <dbReference type="ARBA" id="ARBA00022837"/>
    </source>
</evidence>